<evidence type="ECO:0000259" key="2">
    <source>
        <dbReference type="Pfam" id="PF03129"/>
    </source>
</evidence>
<dbReference type="Gene3D" id="3.30.930.10">
    <property type="entry name" value="Bira Bifunctional Protein, Domain 2"/>
    <property type="match status" value="1"/>
</dbReference>
<dbReference type="InterPro" id="IPR004154">
    <property type="entry name" value="Anticodon-bd"/>
</dbReference>
<dbReference type="AlphaFoldDB" id="A0A1F4XN09"/>
<dbReference type="Gene3D" id="3.40.50.800">
    <property type="entry name" value="Anticodon-binding domain"/>
    <property type="match status" value="1"/>
</dbReference>
<dbReference type="InterPro" id="IPR036621">
    <property type="entry name" value="Anticodon-bd_dom_sf"/>
</dbReference>
<dbReference type="EMBL" id="MEWU01000030">
    <property type="protein sequence ID" value="OGC83039.1"/>
    <property type="molecule type" value="Genomic_DNA"/>
</dbReference>
<evidence type="ECO:0000313" key="4">
    <source>
        <dbReference type="Proteomes" id="UP000177564"/>
    </source>
</evidence>
<name>A0A1F4XN09_9BACT</name>
<dbReference type="Pfam" id="PF03129">
    <property type="entry name" value="HGTP_anticodon"/>
    <property type="match status" value="1"/>
</dbReference>
<keyword evidence="1" id="KW-0436">Ligase</keyword>
<feature type="domain" description="Anticodon-binding" evidence="2">
    <location>
        <begin position="309"/>
        <end position="383"/>
    </location>
</feature>
<protein>
    <recommendedName>
        <fullName evidence="2">Anticodon-binding domain-containing protein</fullName>
    </recommendedName>
</protein>
<evidence type="ECO:0000313" key="3">
    <source>
        <dbReference type="EMBL" id="OGC83039.1"/>
    </source>
</evidence>
<dbReference type="GO" id="GO:0006418">
    <property type="term" value="P:tRNA aminoacylation for protein translation"/>
    <property type="evidence" value="ECO:0007669"/>
    <property type="project" value="UniProtKB-ARBA"/>
</dbReference>
<dbReference type="GO" id="GO:0004812">
    <property type="term" value="F:aminoacyl-tRNA ligase activity"/>
    <property type="evidence" value="ECO:0007669"/>
    <property type="project" value="UniProtKB-KW"/>
</dbReference>
<gene>
    <name evidence="3" type="ORF">A3D68_00605</name>
</gene>
<evidence type="ECO:0000256" key="1">
    <source>
        <dbReference type="ARBA" id="ARBA00023146"/>
    </source>
</evidence>
<dbReference type="SUPFAM" id="SSF52954">
    <property type="entry name" value="Class II aaRS ABD-related"/>
    <property type="match status" value="1"/>
</dbReference>
<organism evidence="3 4">
    <name type="scientific">Candidatus Adlerbacteria bacterium RIFCSPHIGHO2_02_FULL_52_17</name>
    <dbReference type="NCBI Taxonomy" id="1797240"/>
    <lineage>
        <taxon>Bacteria</taxon>
        <taxon>Candidatus Adleribacteriota</taxon>
    </lineage>
</organism>
<dbReference type="Proteomes" id="UP000177564">
    <property type="component" value="Unassembled WGS sequence"/>
</dbReference>
<dbReference type="STRING" id="1797240.A3D68_00605"/>
<proteinExistence type="predicted"/>
<keyword evidence="1" id="KW-0030">Aminoacyl-tRNA synthetase</keyword>
<comment type="caution">
    <text evidence="3">The sequence shown here is derived from an EMBL/GenBank/DDBJ whole genome shotgun (WGS) entry which is preliminary data.</text>
</comment>
<dbReference type="InterPro" id="IPR045864">
    <property type="entry name" value="aa-tRNA-synth_II/BPL/LPL"/>
</dbReference>
<sequence>MQQHPRPSPASFLKHAVDVATFYGFRPLREVERRVPNLERRAHSFAIASSACVQCHALHQGEPVLAYWASPSPMHLPAHKAGAPGGNPRETGEFGLNIVGVPESIAEVVLLKTVATVITEWGATIARVRLNALGDKDSKIRFEREVSVYLRKHAGSLHDECREKLLRDPMAPYRCASDSCKAVVEGGPRAMNFLSEKSRLHFKEVLELSERLALPYEFDDLLMGDEREPRMLFAFDLKDDDATVLGSTGGRFDDHFRTYIPRRDVAGVSASIYFRKNGMLAENFKLATPTQTAAVYFIQIGLRAKIEGLSVVDVLRRAQIPVLQSFDSAKFSPQFASARAAGVSHLLIMGQREALDGTILVRAMDNSHQTIVGLGDLPRYLKTLR</sequence>
<dbReference type="SUPFAM" id="SSF55681">
    <property type="entry name" value="Class II aaRS and biotin synthetases"/>
    <property type="match status" value="1"/>
</dbReference>
<reference evidence="3 4" key="1">
    <citation type="journal article" date="2016" name="Nat. Commun.">
        <title>Thousands of microbial genomes shed light on interconnected biogeochemical processes in an aquifer system.</title>
        <authorList>
            <person name="Anantharaman K."/>
            <person name="Brown C.T."/>
            <person name="Hug L.A."/>
            <person name="Sharon I."/>
            <person name="Castelle C.J."/>
            <person name="Probst A.J."/>
            <person name="Thomas B.C."/>
            <person name="Singh A."/>
            <person name="Wilkins M.J."/>
            <person name="Karaoz U."/>
            <person name="Brodie E.L."/>
            <person name="Williams K.H."/>
            <person name="Hubbard S.S."/>
            <person name="Banfield J.F."/>
        </authorList>
    </citation>
    <scope>NUCLEOTIDE SEQUENCE [LARGE SCALE GENOMIC DNA]</scope>
</reference>
<accession>A0A1F4XN09</accession>